<protein>
    <submittedName>
        <fullName evidence="1">Uncharacterized protein</fullName>
    </submittedName>
</protein>
<gene>
    <name evidence="1" type="ORF">AWRIB429_0258</name>
</gene>
<dbReference type="Proteomes" id="UP000003075">
    <property type="component" value="Unassembled WGS sequence"/>
</dbReference>
<name>D3L7C8_OENOE</name>
<evidence type="ECO:0000313" key="1">
    <source>
        <dbReference type="EMBL" id="EFD89240.1"/>
    </source>
</evidence>
<organism evidence="1 2">
    <name type="scientific">Oenococcus oeni AWRIB429</name>
    <dbReference type="NCBI Taxonomy" id="655225"/>
    <lineage>
        <taxon>Bacteria</taxon>
        <taxon>Bacillati</taxon>
        <taxon>Bacillota</taxon>
        <taxon>Bacilli</taxon>
        <taxon>Lactobacillales</taxon>
        <taxon>Lactobacillaceae</taxon>
        <taxon>Oenococcus</taxon>
    </lineage>
</organism>
<evidence type="ECO:0000313" key="2">
    <source>
        <dbReference type="Proteomes" id="UP000003075"/>
    </source>
</evidence>
<dbReference type="EMBL" id="ACSE01000003">
    <property type="protein sequence ID" value="EFD89240.1"/>
    <property type="molecule type" value="Genomic_DNA"/>
</dbReference>
<dbReference type="AlphaFoldDB" id="D3L7C8"/>
<comment type="caution">
    <text evidence="1">The sequence shown here is derived from an EMBL/GenBank/DDBJ whole genome shotgun (WGS) entry which is preliminary data.</text>
</comment>
<sequence>MTYSETASSFYAHSASVDSTESGLKRAGVTAHAEKIGGSCYYWYVR</sequence>
<accession>D3L7C8</accession>
<reference evidence="1 2" key="1">
    <citation type="journal article" date="2010" name="Appl. Microbiol. Biotechnol.">
        <title>Genotypic diversity in Oenococcus oeni by high-density microarray comparative genome hybridization and whole genome sequencing.</title>
        <authorList>
            <person name="Borneman A.R."/>
            <person name="Bartowsky E.J."/>
            <person name="McCarthy J."/>
            <person name="Chambers P.J."/>
        </authorList>
    </citation>
    <scope>NUCLEOTIDE SEQUENCE [LARGE SCALE GENOMIC DNA]</scope>
    <source>
        <strain evidence="1 2">AWRIB429</strain>
    </source>
</reference>
<proteinExistence type="predicted"/>